<dbReference type="PROSITE" id="PS00211">
    <property type="entry name" value="ABC_TRANSPORTER_1"/>
    <property type="match status" value="1"/>
</dbReference>
<dbReference type="GO" id="GO:0016887">
    <property type="term" value="F:ATP hydrolysis activity"/>
    <property type="evidence" value="ECO:0007669"/>
    <property type="project" value="InterPro"/>
</dbReference>
<dbReference type="InterPro" id="IPR027417">
    <property type="entry name" value="P-loop_NTPase"/>
</dbReference>
<evidence type="ECO:0000256" key="2">
    <source>
        <dbReference type="ARBA" id="ARBA00022448"/>
    </source>
</evidence>
<evidence type="ECO:0000256" key="3">
    <source>
        <dbReference type="ARBA" id="ARBA00022741"/>
    </source>
</evidence>
<comment type="catalytic activity">
    <reaction evidence="5">
        <text>a quaternary ammonium(out) + ATP + H2O = a quaternary ammonium(in) + ADP + phosphate + H(+)</text>
        <dbReference type="Rhea" id="RHEA:11036"/>
        <dbReference type="ChEBI" id="CHEBI:15377"/>
        <dbReference type="ChEBI" id="CHEBI:15378"/>
        <dbReference type="ChEBI" id="CHEBI:30616"/>
        <dbReference type="ChEBI" id="CHEBI:35267"/>
        <dbReference type="ChEBI" id="CHEBI:43474"/>
        <dbReference type="ChEBI" id="CHEBI:456216"/>
        <dbReference type="EC" id="7.6.2.9"/>
    </reaction>
</comment>
<evidence type="ECO:0000313" key="11">
    <source>
        <dbReference type="Proteomes" id="UP000184079"/>
    </source>
</evidence>
<keyword evidence="4 10" id="KW-0067">ATP-binding</keyword>
<keyword evidence="11" id="KW-1185">Reference proteome</keyword>
<evidence type="ECO:0000256" key="1">
    <source>
        <dbReference type="ARBA" id="ARBA00005417"/>
    </source>
</evidence>
<dbReference type="Pfam" id="PF00005">
    <property type="entry name" value="ABC_tran"/>
    <property type="match status" value="1"/>
</dbReference>
<dbReference type="InterPro" id="IPR003593">
    <property type="entry name" value="AAA+_ATPase"/>
</dbReference>
<dbReference type="Gene3D" id="3.40.50.300">
    <property type="entry name" value="P-loop containing nucleotide triphosphate hydrolases"/>
    <property type="match status" value="1"/>
</dbReference>
<dbReference type="FunFam" id="3.40.50.300:FF:000425">
    <property type="entry name" value="Probable ABC transporter, ATP-binding subunit"/>
    <property type="match status" value="1"/>
</dbReference>
<dbReference type="SUPFAM" id="SSF52540">
    <property type="entry name" value="P-loop containing nucleoside triphosphate hydrolases"/>
    <property type="match status" value="1"/>
</dbReference>
<dbReference type="GO" id="GO:0015418">
    <property type="term" value="F:ABC-type quaternary ammonium compound transporting activity"/>
    <property type="evidence" value="ECO:0007669"/>
    <property type="project" value="UniProtKB-EC"/>
</dbReference>
<evidence type="ECO:0000313" key="10">
    <source>
        <dbReference type="EMBL" id="SHG60963.1"/>
    </source>
</evidence>
<dbReference type="PANTHER" id="PTHR43117:SF4">
    <property type="entry name" value="OSMOPROTECTANT IMPORT ATP-BINDING PROTEIN OSMV"/>
    <property type="match status" value="1"/>
</dbReference>
<dbReference type="InterPro" id="IPR017871">
    <property type="entry name" value="ABC_transporter-like_CS"/>
</dbReference>
<dbReference type="AlphaFoldDB" id="A0A1M5L959"/>
<dbReference type="EC" id="7.6.2.9" evidence="7"/>
<dbReference type="PANTHER" id="PTHR43117">
    <property type="entry name" value="OSMOPROTECTANT IMPORT ATP-BINDING PROTEIN OSMV"/>
    <property type="match status" value="1"/>
</dbReference>
<evidence type="ECO:0000256" key="5">
    <source>
        <dbReference type="ARBA" id="ARBA00052482"/>
    </source>
</evidence>
<evidence type="ECO:0000256" key="6">
    <source>
        <dbReference type="ARBA" id="ARBA00063934"/>
    </source>
</evidence>
<dbReference type="Proteomes" id="UP000184079">
    <property type="component" value="Unassembled WGS sequence"/>
</dbReference>
<proteinExistence type="inferred from homology"/>
<dbReference type="EMBL" id="FQXD01000001">
    <property type="protein sequence ID" value="SHG60963.1"/>
    <property type="molecule type" value="Genomic_DNA"/>
</dbReference>
<accession>A0A1M5L959</accession>
<keyword evidence="3" id="KW-0547">Nucleotide-binding</keyword>
<protein>
    <recommendedName>
        <fullName evidence="8">Carnitine transport ATP-binding protein OpuCA</fullName>
        <ecNumber evidence="7">7.6.2.9</ecNumber>
    </recommendedName>
</protein>
<dbReference type="SMART" id="SM00382">
    <property type="entry name" value="AAA"/>
    <property type="match status" value="1"/>
</dbReference>
<evidence type="ECO:0000259" key="9">
    <source>
        <dbReference type="PROSITE" id="PS50893"/>
    </source>
</evidence>
<keyword evidence="2" id="KW-0813">Transport</keyword>
<gene>
    <name evidence="10" type="ORF">SAMN05421807_10132</name>
</gene>
<sequence>MIEFNQVYKAYLDGTEAVKDISFQVEKGEFITLIGPSGCGKTTTIKMVNRLMEPTSGDIYIKGENISAFPIDQLRWNIGYVLQEIALFPHMTIEENIAVVPELKKWDRRRIQNRSKELLEMVGLDPSMYKKKLPAELSGGQQQRIGVIRALAGDPDIILMDEPFSALDPISRQQLQTDIQRLQQEVKKTILFVTHDIKEAMALGDRVCLMNEGKIVQFDTPDNLVRHPKTTFVKEFTGKSQSPWDTPVETIASSARKHILSRTALKQGEYDPNLLYIIADENNNYVGMVKQGRKMEGVQLQHNLPLSEVVHVTEEVDQDFFPIVKENKLVGVFQFRDTVAYLKDQSLFAGGSEDE</sequence>
<evidence type="ECO:0000256" key="4">
    <source>
        <dbReference type="ARBA" id="ARBA00022840"/>
    </source>
</evidence>
<comment type="subunit">
    <text evidence="6">The complex is composed of two ATP-binding proteins (OpuCA), two transmembrane proteins (OpuCB and OpuCD) and a solute-binding protein (OpuCC).</text>
</comment>
<dbReference type="PROSITE" id="PS50893">
    <property type="entry name" value="ABC_TRANSPORTER_2"/>
    <property type="match status" value="1"/>
</dbReference>
<comment type="similarity">
    <text evidence="1">Belongs to the ABC transporter superfamily.</text>
</comment>
<dbReference type="OrthoDB" id="9802264at2"/>
<dbReference type="InterPro" id="IPR003439">
    <property type="entry name" value="ABC_transporter-like_ATP-bd"/>
</dbReference>
<feature type="domain" description="ABC transporter" evidence="9">
    <location>
        <begin position="2"/>
        <end position="237"/>
    </location>
</feature>
<evidence type="ECO:0000256" key="8">
    <source>
        <dbReference type="ARBA" id="ARBA00070305"/>
    </source>
</evidence>
<evidence type="ECO:0000256" key="7">
    <source>
        <dbReference type="ARBA" id="ARBA00066388"/>
    </source>
</evidence>
<dbReference type="GO" id="GO:0005524">
    <property type="term" value="F:ATP binding"/>
    <property type="evidence" value="ECO:0007669"/>
    <property type="project" value="UniProtKB-KW"/>
</dbReference>
<dbReference type="RefSeq" id="WP_073004008.1">
    <property type="nucleotide sequence ID" value="NZ_FQXD01000001.1"/>
</dbReference>
<name>A0A1M5L959_9BACI</name>
<reference evidence="11" key="1">
    <citation type="submission" date="2016-11" db="EMBL/GenBank/DDBJ databases">
        <authorList>
            <person name="Varghese N."/>
            <person name="Submissions S."/>
        </authorList>
    </citation>
    <scope>NUCLEOTIDE SEQUENCE [LARGE SCALE GENOMIC DNA]</scope>
    <source>
        <strain evidence="11">CGMCC 1.6496</strain>
    </source>
</reference>
<organism evidence="10 11">
    <name type="scientific">Virgibacillus chiguensis</name>
    <dbReference type="NCBI Taxonomy" id="411959"/>
    <lineage>
        <taxon>Bacteria</taxon>
        <taxon>Bacillati</taxon>
        <taxon>Bacillota</taxon>
        <taxon>Bacilli</taxon>
        <taxon>Bacillales</taxon>
        <taxon>Bacillaceae</taxon>
        <taxon>Virgibacillus</taxon>
    </lineage>
</organism>